<dbReference type="Gene3D" id="2.60.40.10">
    <property type="entry name" value="Immunoglobulins"/>
    <property type="match status" value="3"/>
</dbReference>
<evidence type="ECO:0000313" key="4">
    <source>
        <dbReference type="Proteomes" id="UP000289734"/>
    </source>
</evidence>
<name>A0A4Q1KYN3_9FLAO</name>
<dbReference type="Pfam" id="PF00041">
    <property type="entry name" value="fn3"/>
    <property type="match status" value="1"/>
</dbReference>
<dbReference type="NCBIfam" id="TIGR04183">
    <property type="entry name" value="Por_Secre_tail"/>
    <property type="match status" value="1"/>
</dbReference>
<feature type="domain" description="Fibronectin type-III" evidence="2">
    <location>
        <begin position="154"/>
        <end position="246"/>
    </location>
</feature>
<dbReference type="SUPFAM" id="SSF49265">
    <property type="entry name" value="Fibronectin type III"/>
    <property type="match status" value="2"/>
</dbReference>
<feature type="domain" description="Fibronectin type-III" evidence="2">
    <location>
        <begin position="461"/>
        <end position="555"/>
    </location>
</feature>
<keyword evidence="4" id="KW-1185">Reference proteome</keyword>
<dbReference type="InterPro" id="IPR026444">
    <property type="entry name" value="Secre_tail"/>
</dbReference>
<dbReference type="InterPro" id="IPR036116">
    <property type="entry name" value="FN3_sf"/>
</dbReference>
<reference evidence="4" key="1">
    <citation type="submission" date="2019-01" db="EMBL/GenBank/DDBJ databases">
        <title>Cytophagaceae bacterium strain CAR-16.</title>
        <authorList>
            <person name="Chen W.-M."/>
        </authorList>
    </citation>
    <scope>NUCLEOTIDE SEQUENCE [LARGE SCALE GENOMIC DNA]</scope>
    <source>
        <strain evidence="4">ICH-30</strain>
    </source>
</reference>
<dbReference type="InterPro" id="IPR013783">
    <property type="entry name" value="Ig-like_fold"/>
</dbReference>
<dbReference type="Pfam" id="PF18962">
    <property type="entry name" value="Por_Secre_tail"/>
    <property type="match status" value="1"/>
</dbReference>
<evidence type="ECO:0000256" key="1">
    <source>
        <dbReference type="ARBA" id="ARBA00022729"/>
    </source>
</evidence>
<dbReference type="InterPro" id="IPR003961">
    <property type="entry name" value="FN3_dom"/>
</dbReference>
<dbReference type="AlphaFoldDB" id="A0A4Q1KYN3"/>
<protein>
    <submittedName>
        <fullName evidence="3">T9SS type A sorting domain-containing protein</fullName>
    </submittedName>
</protein>
<dbReference type="PROSITE" id="PS50853">
    <property type="entry name" value="FN3"/>
    <property type="match status" value="3"/>
</dbReference>
<feature type="domain" description="Fibronectin type-III" evidence="2">
    <location>
        <begin position="363"/>
        <end position="456"/>
    </location>
</feature>
<gene>
    <name evidence="3" type="ORF">EQG68_01770</name>
</gene>
<evidence type="ECO:0000259" key="2">
    <source>
        <dbReference type="PROSITE" id="PS50853"/>
    </source>
</evidence>
<dbReference type="OrthoDB" id="1283628at2"/>
<evidence type="ECO:0000313" key="3">
    <source>
        <dbReference type="EMBL" id="RXR34659.1"/>
    </source>
</evidence>
<keyword evidence="1" id="KW-0732">Signal</keyword>
<proteinExistence type="predicted"/>
<sequence length="755" mass="83427">MKQFNRNFFQFSSKSLSFVKGILIFLLFQPYFTIAQCTNAPYGVAPILNVTPACTGSLQTITSQAKAGEYSNVIVFPNIEYTFSSSRVFDYITITSADGNTILAHGITPISWDSNNYSGIIRYYLHNNSSCQIDTTPRTKNILCNSFPQILCYEPQNLQVGNIDTNSALFYWNEVDPLPGQGYHYYFSEVDTPPTASTIPTGVIAGTAVSFGDLQPNTTYYCWVRSSCFFDLQTDWVGINFTTSAGCNPSGNTLFPSATFTPNCSGNDQVITNSARAGQYSNVSITSNRLYTFRSSNTNDHLTITNSSGTVIYKTGPTPLNWLSGSNSGTIRYYIHKNNNCEAEAVNRTRYIKCSVSNQSCVSPNSISVTDITNQQATLFWNIPTPQPGEGYEIYRSTNSTPPSLFSQPIFTTNESVITLTGLNSNATYYTWVRGVCDNGNKASWTQGQTFTTLSNYSCPSPTVIQADIISSYHAKLSWNTNGISPHQGFEYYLSTTNNAPGSSTPATGLLNDTVLFLNNLTPNTNYYVWVRSVCSATSKSSWIAFPFTTNTAPFGCTTHLNVTPQSLYFPTNCDGNEYVMTTTANSASYGKVRILPNKHYTFRSTVNSDFITITNENGTIIYKSGPTPLHWNSSNVVETIRFYNHTNSACSNANNFNRTKTVKCDDDLFLSLPENSVPLETIVYPNPGGTSVVIESNEVIQTIELFNLLGQQVKSFKNVNDLNVSINTSSLQIGTYLIKITSETSQKTLKWIKI</sequence>
<accession>A0A4Q1KYN3</accession>
<dbReference type="SMART" id="SM00060">
    <property type="entry name" value="FN3"/>
    <property type="match status" value="3"/>
</dbReference>
<dbReference type="Proteomes" id="UP000289734">
    <property type="component" value="Unassembled WGS sequence"/>
</dbReference>
<comment type="caution">
    <text evidence="3">The sequence shown here is derived from an EMBL/GenBank/DDBJ whole genome shotgun (WGS) entry which is preliminary data.</text>
</comment>
<organism evidence="3 4">
    <name type="scientific">Flavobacterium piscinae</name>
    <dbReference type="NCBI Taxonomy" id="2506424"/>
    <lineage>
        <taxon>Bacteria</taxon>
        <taxon>Pseudomonadati</taxon>
        <taxon>Bacteroidota</taxon>
        <taxon>Flavobacteriia</taxon>
        <taxon>Flavobacteriales</taxon>
        <taxon>Flavobacteriaceae</taxon>
        <taxon>Flavobacterium</taxon>
    </lineage>
</organism>
<dbReference type="RefSeq" id="WP_129463071.1">
    <property type="nucleotide sequence ID" value="NZ_SBKQ01000002.1"/>
</dbReference>
<dbReference type="EMBL" id="SBKQ01000002">
    <property type="protein sequence ID" value="RXR34659.1"/>
    <property type="molecule type" value="Genomic_DNA"/>
</dbReference>
<dbReference type="CDD" id="cd00063">
    <property type="entry name" value="FN3"/>
    <property type="match status" value="3"/>
</dbReference>